<protein>
    <submittedName>
        <fullName evidence="12">Pheromone B alpha 3 receptor</fullName>
    </submittedName>
</protein>
<dbReference type="AlphaFoldDB" id="A0A1M2W3L7"/>
<feature type="transmembrane region" description="Helical" evidence="11">
    <location>
        <begin position="116"/>
        <end position="137"/>
    </location>
</feature>
<keyword evidence="9" id="KW-0807">Transducer</keyword>
<dbReference type="InterPro" id="IPR000481">
    <property type="entry name" value="GPCR_Pheromne_B_alpha_rcpt"/>
</dbReference>
<keyword evidence="3" id="KW-0589">Pheromone response</keyword>
<keyword evidence="4 11" id="KW-0812">Transmembrane</keyword>
<feature type="region of interest" description="Disordered" evidence="10">
    <location>
        <begin position="408"/>
        <end position="458"/>
    </location>
</feature>
<comment type="subcellular location">
    <subcellularLocation>
        <location evidence="1">Membrane</location>
        <topology evidence="1">Multi-pass membrane protein</topology>
    </subcellularLocation>
</comment>
<dbReference type="STRING" id="154538.A0A1M2W3L7"/>
<evidence type="ECO:0000256" key="11">
    <source>
        <dbReference type="SAM" id="Phobius"/>
    </source>
</evidence>
<feature type="transmembrane region" description="Helical" evidence="11">
    <location>
        <begin position="208"/>
        <end position="231"/>
    </location>
</feature>
<evidence type="ECO:0000313" key="13">
    <source>
        <dbReference type="Proteomes" id="UP000184267"/>
    </source>
</evidence>
<evidence type="ECO:0000256" key="8">
    <source>
        <dbReference type="ARBA" id="ARBA00023170"/>
    </source>
</evidence>
<organism evidence="12 13">
    <name type="scientific">Trametes pubescens</name>
    <name type="common">White-rot fungus</name>
    <dbReference type="NCBI Taxonomy" id="154538"/>
    <lineage>
        <taxon>Eukaryota</taxon>
        <taxon>Fungi</taxon>
        <taxon>Dikarya</taxon>
        <taxon>Basidiomycota</taxon>
        <taxon>Agaricomycotina</taxon>
        <taxon>Agaricomycetes</taxon>
        <taxon>Polyporales</taxon>
        <taxon>Polyporaceae</taxon>
        <taxon>Trametes</taxon>
    </lineage>
</organism>
<evidence type="ECO:0000256" key="1">
    <source>
        <dbReference type="ARBA" id="ARBA00004141"/>
    </source>
</evidence>
<dbReference type="CDD" id="cd14966">
    <property type="entry name" value="7tmD_STE3"/>
    <property type="match status" value="1"/>
</dbReference>
<keyword evidence="5 11" id="KW-1133">Transmembrane helix</keyword>
<dbReference type="PRINTS" id="PR00899">
    <property type="entry name" value="GPCRSTE3"/>
</dbReference>
<feature type="transmembrane region" description="Helical" evidence="11">
    <location>
        <begin position="276"/>
        <end position="293"/>
    </location>
</feature>
<dbReference type="GO" id="GO:0000750">
    <property type="term" value="P:pheromone-dependent signal transduction involved in conjugation with cellular fusion"/>
    <property type="evidence" value="ECO:0007669"/>
    <property type="project" value="TreeGrafter"/>
</dbReference>
<feature type="transmembrane region" description="Helical" evidence="11">
    <location>
        <begin position="12"/>
        <end position="31"/>
    </location>
</feature>
<keyword evidence="7 11" id="KW-0472">Membrane</keyword>
<evidence type="ECO:0000256" key="2">
    <source>
        <dbReference type="ARBA" id="ARBA00011085"/>
    </source>
</evidence>
<evidence type="ECO:0000256" key="10">
    <source>
        <dbReference type="SAM" id="MobiDB-lite"/>
    </source>
</evidence>
<comment type="similarity">
    <text evidence="2">Belongs to the G-protein coupled receptor 4 family.</text>
</comment>
<dbReference type="EMBL" id="MNAD01000288">
    <property type="protein sequence ID" value="OJT14439.1"/>
    <property type="molecule type" value="Genomic_DNA"/>
</dbReference>
<evidence type="ECO:0000256" key="6">
    <source>
        <dbReference type="ARBA" id="ARBA00023040"/>
    </source>
</evidence>
<proteinExistence type="inferred from homology"/>
<dbReference type="Pfam" id="PF02076">
    <property type="entry name" value="STE3"/>
    <property type="match status" value="1"/>
</dbReference>
<keyword evidence="6" id="KW-0297">G-protein coupled receptor</keyword>
<accession>A0A1M2W3L7</accession>
<dbReference type="InterPro" id="IPR001499">
    <property type="entry name" value="GPCR_STE3"/>
</dbReference>
<feature type="transmembrane region" description="Helical" evidence="11">
    <location>
        <begin position="157"/>
        <end position="187"/>
    </location>
</feature>
<comment type="caution">
    <text evidence="12">The sequence shown here is derived from an EMBL/GenBank/DDBJ whole genome shotgun (WGS) entry which is preliminary data.</text>
</comment>
<dbReference type="PRINTS" id="PR00901">
    <property type="entry name" value="PHEROMONEBAR"/>
</dbReference>
<name>A0A1M2W3L7_TRAPU</name>
<dbReference type="PANTHER" id="PTHR28097">
    <property type="entry name" value="PHEROMONE A FACTOR RECEPTOR"/>
    <property type="match status" value="1"/>
</dbReference>
<evidence type="ECO:0000256" key="3">
    <source>
        <dbReference type="ARBA" id="ARBA00022507"/>
    </source>
</evidence>
<evidence type="ECO:0000256" key="5">
    <source>
        <dbReference type="ARBA" id="ARBA00022989"/>
    </source>
</evidence>
<dbReference type="OMA" id="EAWNVGC"/>
<evidence type="ECO:0000313" key="12">
    <source>
        <dbReference type="EMBL" id="OJT14439.1"/>
    </source>
</evidence>
<keyword evidence="13" id="KW-1185">Reference proteome</keyword>
<feature type="transmembrane region" description="Helical" evidence="11">
    <location>
        <begin position="77"/>
        <end position="96"/>
    </location>
</feature>
<sequence>MSVPWPVQVDIVAAFSLLGFVLVCIPLYWHLEAWNVGCVMYIFWIGTQSLFQFINAVVWRDNAINWAPAWCDITTHFSIGTSIAVCCASLVINRRLYHIANITTVSMTQTDKRRNIITDLLIGMGIPVLSIVLYWFYQGHRFDILEGVGCVEEYPNSFLAYLLFITWPIVIGLVSGTYCILTLRAFFRRRRDFSALIASNSNLTFNRYFRLMGLAAIEVLCTVPLATYNLVVDATQPIYPYRGLADLHFGFSRVNQKSAVSWRASPAVVSAMDFKRWNVIACALVFFCFFGLAEEARKHYRLALTSVAKRVGITTLGGSSGFTATGSRGAASKGMGGSSFGRVTIPTFVQRNTRARASMDSFSDGLSTNISIGGGADMLDEKAAYSPVESAAEGSSVNGSSTFLGSPISEKGVSPLETLPPVSFPPAPKRVYDPESPTRRETEPDVPASVRPHSIDMV</sequence>
<gene>
    <name evidence="12" type="ORF">TRAPUB_9017</name>
</gene>
<feature type="transmembrane region" description="Helical" evidence="11">
    <location>
        <begin position="38"/>
        <end position="57"/>
    </location>
</feature>
<dbReference type="OrthoDB" id="2874149at2759"/>
<dbReference type="Proteomes" id="UP000184267">
    <property type="component" value="Unassembled WGS sequence"/>
</dbReference>
<dbReference type="GO" id="GO:0005886">
    <property type="term" value="C:plasma membrane"/>
    <property type="evidence" value="ECO:0007669"/>
    <property type="project" value="TreeGrafter"/>
</dbReference>
<evidence type="ECO:0000256" key="4">
    <source>
        <dbReference type="ARBA" id="ARBA00022692"/>
    </source>
</evidence>
<dbReference type="GO" id="GO:0004934">
    <property type="term" value="F:mating-type alpha-factor pheromone receptor activity"/>
    <property type="evidence" value="ECO:0007669"/>
    <property type="project" value="InterPro"/>
</dbReference>
<keyword evidence="8 12" id="KW-0675">Receptor</keyword>
<feature type="compositionally biased region" description="Basic and acidic residues" evidence="10">
    <location>
        <begin position="430"/>
        <end position="443"/>
    </location>
</feature>
<dbReference type="PANTHER" id="PTHR28097:SF1">
    <property type="entry name" value="PHEROMONE A FACTOR RECEPTOR"/>
    <property type="match status" value="1"/>
</dbReference>
<evidence type="ECO:0000256" key="9">
    <source>
        <dbReference type="ARBA" id="ARBA00023224"/>
    </source>
</evidence>
<reference evidence="12 13" key="1">
    <citation type="submission" date="2016-10" db="EMBL/GenBank/DDBJ databases">
        <title>Genome sequence of the basidiomycete white-rot fungus Trametes pubescens.</title>
        <authorList>
            <person name="Makela M.R."/>
            <person name="Granchi Z."/>
            <person name="Peng M."/>
            <person name="De Vries R.P."/>
            <person name="Grigoriev I."/>
            <person name="Riley R."/>
            <person name="Hilden K."/>
        </authorList>
    </citation>
    <scope>NUCLEOTIDE SEQUENCE [LARGE SCALE GENOMIC DNA]</scope>
    <source>
        <strain evidence="12 13">FBCC735</strain>
    </source>
</reference>
<evidence type="ECO:0000256" key="7">
    <source>
        <dbReference type="ARBA" id="ARBA00023136"/>
    </source>
</evidence>